<dbReference type="OrthoDB" id="421951at2759"/>
<keyword evidence="3" id="KW-1185">Reference proteome</keyword>
<dbReference type="InterPro" id="IPR053858">
    <property type="entry name" value="Arb2_dom"/>
</dbReference>
<name>A0A397TAN2_9GLOM</name>
<accession>A0A397TAN2</accession>
<dbReference type="AlphaFoldDB" id="A0A397TAN2"/>
<evidence type="ECO:0000313" key="2">
    <source>
        <dbReference type="EMBL" id="RIA95330.1"/>
    </source>
</evidence>
<dbReference type="InterPro" id="IPR048263">
    <property type="entry name" value="Arb2"/>
</dbReference>
<dbReference type="GO" id="GO:0031048">
    <property type="term" value="P:regulatory ncRNA-mediated heterochromatin formation"/>
    <property type="evidence" value="ECO:0007669"/>
    <property type="project" value="TreeGrafter"/>
</dbReference>
<reference evidence="2 3" key="1">
    <citation type="submission" date="2018-06" db="EMBL/GenBank/DDBJ databases">
        <title>Comparative genomics reveals the genomic features of Rhizophagus irregularis, R. cerebriforme, R. diaphanum and Gigaspora rosea, and their symbiotic lifestyle signature.</title>
        <authorList>
            <person name="Morin E."/>
            <person name="San Clemente H."/>
            <person name="Chen E.C.H."/>
            <person name="De La Providencia I."/>
            <person name="Hainaut M."/>
            <person name="Kuo A."/>
            <person name="Kohler A."/>
            <person name="Murat C."/>
            <person name="Tang N."/>
            <person name="Roy S."/>
            <person name="Loubradou J."/>
            <person name="Henrissat B."/>
            <person name="Grigoriev I.V."/>
            <person name="Corradi N."/>
            <person name="Roux C."/>
            <person name="Martin F.M."/>
        </authorList>
    </citation>
    <scope>NUCLEOTIDE SEQUENCE [LARGE SCALE GENOMIC DNA]</scope>
    <source>
        <strain evidence="2 3">DAOM 227022</strain>
    </source>
</reference>
<dbReference type="Pfam" id="PF22749">
    <property type="entry name" value="Arb2"/>
    <property type="match status" value="1"/>
</dbReference>
<sequence>MFKKKKTKKTAYEFPRNLKELGYCIDGEGKLKTLGGEPYKFEVKEKDKAYNEGLYDVLIELISDWIQESLQKDHGMVRTLLPLGASETDIHTKIYLSPDYMNNENMIIFIPATSNTVGIWSRRVLADTSILEGSMIAYTKRARELGFSVVITNPNEVFWYKDRGVLVLPKTTSEFSTIPGSESPEDHMDYVFKTFVIPSAAQNIVIVANSYGGHCAIDVMQNNFKELKDRVKAIEFTATTHSIDFVKTDRMRVWVREHCRNWIMSDQPIGKEVIDIRFGCTSLSSGSDLNDFVTTNIKDEVFNFIERKKITWGANEANVSDDFDEAHEVNEELLDYRVVQEMMSNEGLYPLDDSAIDGLDIKDIREKIRSEEDPDSPWLN</sequence>
<dbReference type="GO" id="GO:0005634">
    <property type="term" value="C:nucleus"/>
    <property type="evidence" value="ECO:0007669"/>
    <property type="project" value="TreeGrafter"/>
</dbReference>
<dbReference type="PANTHER" id="PTHR21357:SF4">
    <property type="entry name" value="FAM172 FAMILY PROTEIN HOMOLOG CG10038"/>
    <property type="match status" value="1"/>
</dbReference>
<dbReference type="PANTHER" id="PTHR21357">
    <property type="entry name" value="FAM172 FAMILY PROTEIN HOMOLOG CG10038"/>
    <property type="match status" value="1"/>
</dbReference>
<organism evidence="2 3">
    <name type="scientific">Glomus cerebriforme</name>
    <dbReference type="NCBI Taxonomy" id="658196"/>
    <lineage>
        <taxon>Eukaryota</taxon>
        <taxon>Fungi</taxon>
        <taxon>Fungi incertae sedis</taxon>
        <taxon>Mucoromycota</taxon>
        <taxon>Glomeromycotina</taxon>
        <taxon>Glomeromycetes</taxon>
        <taxon>Glomerales</taxon>
        <taxon>Glomeraceae</taxon>
        <taxon>Glomus</taxon>
    </lineage>
</organism>
<protein>
    <submittedName>
        <fullName evidence="2">Arb2 domain-containing protein</fullName>
    </submittedName>
</protein>
<dbReference type="Proteomes" id="UP000265703">
    <property type="component" value="Unassembled WGS sequence"/>
</dbReference>
<evidence type="ECO:0000313" key="3">
    <source>
        <dbReference type="Proteomes" id="UP000265703"/>
    </source>
</evidence>
<dbReference type="EMBL" id="QKYT01000063">
    <property type="protein sequence ID" value="RIA95330.1"/>
    <property type="molecule type" value="Genomic_DNA"/>
</dbReference>
<evidence type="ECO:0000259" key="1">
    <source>
        <dbReference type="Pfam" id="PF22749"/>
    </source>
</evidence>
<proteinExistence type="predicted"/>
<comment type="caution">
    <text evidence="2">The sequence shown here is derived from an EMBL/GenBank/DDBJ whole genome shotgun (WGS) entry which is preliminary data.</text>
</comment>
<feature type="domain" description="Arb2" evidence="1">
    <location>
        <begin position="14"/>
        <end position="268"/>
    </location>
</feature>
<gene>
    <name evidence="2" type="ORF">C1645_734133</name>
</gene>
<dbReference type="GO" id="GO:0035197">
    <property type="term" value="F:siRNA binding"/>
    <property type="evidence" value="ECO:0007669"/>
    <property type="project" value="TreeGrafter"/>
</dbReference>